<dbReference type="EMBL" id="VSSQ01003431">
    <property type="protein sequence ID" value="MPM20659.1"/>
    <property type="molecule type" value="Genomic_DNA"/>
</dbReference>
<dbReference type="GO" id="GO:0005829">
    <property type="term" value="C:cytosol"/>
    <property type="evidence" value="ECO:0007669"/>
    <property type="project" value="TreeGrafter"/>
</dbReference>
<gene>
    <name evidence="6" type="primary">rpsT_22</name>
    <name evidence="6" type="ORF">SDC9_67095</name>
</gene>
<dbReference type="GO" id="GO:0070181">
    <property type="term" value="F:small ribosomal subunit rRNA binding"/>
    <property type="evidence" value="ECO:0007669"/>
    <property type="project" value="TreeGrafter"/>
</dbReference>
<sequence>MPNIKSAKKRVLVQAKKSLNNQSVKNAMRTELKKFDAAVTSEDEAVRKQALSAATKCLDQAAAKGILHKNKVARKKSQMAKKAAM</sequence>
<protein>
    <submittedName>
        <fullName evidence="6">30S ribosomal protein S20</fullName>
    </submittedName>
</protein>
<evidence type="ECO:0000313" key="6">
    <source>
        <dbReference type="EMBL" id="MPM20659.1"/>
    </source>
</evidence>
<dbReference type="HAMAP" id="MF_00500">
    <property type="entry name" value="Ribosomal_bS20"/>
    <property type="match status" value="1"/>
</dbReference>
<evidence type="ECO:0000256" key="3">
    <source>
        <dbReference type="ARBA" id="ARBA00022884"/>
    </source>
</evidence>
<dbReference type="NCBIfam" id="TIGR00029">
    <property type="entry name" value="S20"/>
    <property type="match status" value="1"/>
</dbReference>
<dbReference type="InterPro" id="IPR002583">
    <property type="entry name" value="Ribosomal_bS20"/>
</dbReference>
<comment type="similarity">
    <text evidence="1">Belongs to the bacterial ribosomal protein bS20 family.</text>
</comment>
<evidence type="ECO:0000256" key="2">
    <source>
        <dbReference type="ARBA" id="ARBA00022730"/>
    </source>
</evidence>
<dbReference type="AlphaFoldDB" id="A0A644XX42"/>
<dbReference type="GO" id="GO:0003735">
    <property type="term" value="F:structural constituent of ribosome"/>
    <property type="evidence" value="ECO:0007669"/>
    <property type="project" value="InterPro"/>
</dbReference>
<evidence type="ECO:0000256" key="1">
    <source>
        <dbReference type="ARBA" id="ARBA00007634"/>
    </source>
</evidence>
<comment type="caution">
    <text evidence="6">The sequence shown here is derived from an EMBL/GenBank/DDBJ whole genome shotgun (WGS) entry which is preliminary data.</text>
</comment>
<evidence type="ECO:0000256" key="4">
    <source>
        <dbReference type="ARBA" id="ARBA00022980"/>
    </source>
</evidence>
<keyword evidence="5" id="KW-0687">Ribonucleoprotein</keyword>
<dbReference type="InterPro" id="IPR036510">
    <property type="entry name" value="Ribosomal_bS20_sf"/>
</dbReference>
<dbReference type="PANTHER" id="PTHR33398">
    <property type="entry name" value="30S RIBOSOMAL PROTEIN S20"/>
    <property type="match status" value="1"/>
</dbReference>
<keyword evidence="2" id="KW-0699">rRNA-binding</keyword>
<dbReference type="GO" id="GO:0015935">
    <property type="term" value="C:small ribosomal subunit"/>
    <property type="evidence" value="ECO:0007669"/>
    <property type="project" value="TreeGrafter"/>
</dbReference>
<keyword evidence="3" id="KW-0694">RNA-binding</keyword>
<dbReference type="Gene3D" id="1.20.58.110">
    <property type="entry name" value="Ribosomal protein S20"/>
    <property type="match status" value="1"/>
</dbReference>
<reference evidence="6" key="1">
    <citation type="submission" date="2019-08" db="EMBL/GenBank/DDBJ databases">
        <authorList>
            <person name="Kucharzyk K."/>
            <person name="Murdoch R.W."/>
            <person name="Higgins S."/>
            <person name="Loffler F."/>
        </authorList>
    </citation>
    <scope>NUCLEOTIDE SEQUENCE</scope>
</reference>
<dbReference type="PANTHER" id="PTHR33398:SF1">
    <property type="entry name" value="SMALL RIBOSOMAL SUBUNIT PROTEIN BS20C"/>
    <property type="match status" value="1"/>
</dbReference>
<dbReference type="GO" id="GO:0006412">
    <property type="term" value="P:translation"/>
    <property type="evidence" value="ECO:0007669"/>
    <property type="project" value="InterPro"/>
</dbReference>
<proteinExistence type="inferred from homology"/>
<dbReference type="SUPFAM" id="SSF46992">
    <property type="entry name" value="Ribosomal protein S20"/>
    <property type="match status" value="1"/>
</dbReference>
<name>A0A644XX42_9ZZZZ</name>
<organism evidence="6">
    <name type="scientific">bioreactor metagenome</name>
    <dbReference type="NCBI Taxonomy" id="1076179"/>
    <lineage>
        <taxon>unclassified sequences</taxon>
        <taxon>metagenomes</taxon>
        <taxon>ecological metagenomes</taxon>
    </lineage>
</organism>
<keyword evidence="4 6" id="KW-0689">Ribosomal protein</keyword>
<dbReference type="Pfam" id="PF01649">
    <property type="entry name" value="Ribosomal_S20p"/>
    <property type="match status" value="1"/>
</dbReference>
<evidence type="ECO:0000256" key="5">
    <source>
        <dbReference type="ARBA" id="ARBA00023274"/>
    </source>
</evidence>
<accession>A0A644XX42</accession>